<accession>A0A2K2BM26</accession>
<reference evidence="3 4" key="1">
    <citation type="journal article" date="2006" name="Science">
        <title>The genome of black cottonwood, Populus trichocarpa (Torr. &amp; Gray).</title>
        <authorList>
            <person name="Tuskan G.A."/>
            <person name="Difazio S."/>
            <person name="Jansson S."/>
            <person name="Bohlmann J."/>
            <person name="Grigoriev I."/>
            <person name="Hellsten U."/>
            <person name="Putnam N."/>
            <person name="Ralph S."/>
            <person name="Rombauts S."/>
            <person name="Salamov A."/>
            <person name="Schein J."/>
            <person name="Sterck L."/>
            <person name="Aerts A."/>
            <person name="Bhalerao R.R."/>
            <person name="Bhalerao R.P."/>
            <person name="Blaudez D."/>
            <person name="Boerjan W."/>
            <person name="Brun A."/>
            <person name="Brunner A."/>
            <person name="Busov V."/>
            <person name="Campbell M."/>
            <person name="Carlson J."/>
            <person name="Chalot M."/>
            <person name="Chapman J."/>
            <person name="Chen G.L."/>
            <person name="Cooper D."/>
            <person name="Coutinho P.M."/>
            <person name="Couturier J."/>
            <person name="Covert S."/>
            <person name="Cronk Q."/>
            <person name="Cunningham R."/>
            <person name="Davis J."/>
            <person name="Degroeve S."/>
            <person name="Dejardin A."/>
            <person name="Depamphilis C."/>
            <person name="Detter J."/>
            <person name="Dirks B."/>
            <person name="Dubchak I."/>
            <person name="Duplessis S."/>
            <person name="Ehlting J."/>
            <person name="Ellis B."/>
            <person name="Gendler K."/>
            <person name="Goodstein D."/>
            <person name="Gribskov M."/>
            <person name="Grimwood J."/>
            <person name="Groover A."/>
            <person name="Gunter L."/>
            <person name="Hamberger B."/>
            <person name="Heinze B."/>
            <person name="Helariutta Y."/>
            <person name="Henrissat B."/>
            <person name="Holligan D."/>
            <person name="Holt R."/>
            <person name="Huang W."/>
            <person name="Islam-Faridi N."/>
            <person name="Jones S."/>
            <person name="Jones-Rhoades M."/>
            <person name="Jorgensen R."/>
            <person name="Joshi C."/>
            <person name="Kangasjarvi J."/>
            <person name="Karlsson J."/>
            <person name="Kelleher C."/>
            <person name="Kirkpatrick R."/>
            <person name="Kirst M."/>
            <person name="Kohler A."/>
            <person name="Kalluri U."/>
            <person name="Larimer F."/>
            <person name="Leebens-Mack J."/>
            <person name="Leple J.C."/>
            <person name="Locascio P."/>
            <person name="Lou Y."/>
            <person name="Lucas S."/>
            <person name="Martin F."/>
            <person name="Montanini B."/>
            <person name="Napoli C."/>
            <person name="Nelson D.R."/>
            <person name="Nelson C."/>
            <person name="Nieminen K."/>
            <person name="Nilsson O."/>
            <person name="Pereda V."/>
            <person name="Peter G."/>
            <person name="Philippe R."/>
            <person name="Pilate G."/>
            <person name="Poliakov A."/>
            <person name="Razumovskaya J."/>
            <person name="Richardson P."/>
            <person name="Rinaldi C."/>
            <person name="Ritland K."/>
            <person name="Rouze P."/>
            <person name="Ryaboy D."/>
            <person name="Schmutz J."/>
            <person name="Schrader J."/>
            <person name="Segerman B."/>
            <person name="Shin H."/>
            <person name="Siddiqui A."/>
            <person name="Sterky F."/>
            <person name="Terry A."/>
            <person name="Tsai C.J."/>
            <person name="Uberbacher E."/>
            <person name="Unneberg P."/>
            <person name="Vahala J."/>
            <person name="Wall K."/>
            <person name="Wessler S."/>
            <person name="Yang G."/>
            <person name="Yin T."/>
            <person name="Douglas C."/>
            <person name="Marra M."/>
            <person name="Sandberg G."/>
            <person name="Van de Peer Y."/>
            <person name="Rokhsar D."/>
        </authorList>
    </citation>
    <scope>NUCLEOTIDE SEQUENCE [LARGE SCALE GENOMIC DNA]</scope>
    <source>
        <strain evidence="4">cv. Nisqually</strain>
    </source>
</reference>
<protein>
    <submittedName>
        <fullName evidence="3">Uncharacterized protein</fullName>
    </submittedName>
</protein>
<name>A0A2K2BM26_POPTR</name>
<organism evidence="3 4">
    <name type="scientific">Populus trichocarpa</name>
    <name type="common">Western balsam poplar</name>
    <name type="synonym">Populus balsamifera subsp. trichocarpa</name>
    <dbReference type="NCBI Taxonomy" id="3694"/>
    <lineage>
        <taxon>Eukaryota</taxon>
        <taxon>Viridiplantae</taxon>
        <taxon>Streptophyta</taxon>
        <taxon>Embryophyta</taxon>
        <taxon>Tracheophyta</taxon>
        <taxon>Spermatophyta</taxon>
        <taxon>Magnoliopsida</taxon>
        <taxon>eudicotyledons</taxon>
        <taxon>Gunneridae</taxon>
        <taxon>Pentapetalae</taxon>
        <taxon>rosids</taxon>
        <taxon>fabids</taxon>
        <taxon>Malpighiales</taxon>
        <taxon>Salicaceae</taxon>
        <taxon>Saliceae</taxon>
        <taxon>Populus</taxon>
    </lineage>
</organism>
<feature type="chain" id="PRO_5014466792" evidence="2">
    <location>
        <begin position="26"/>
        <end position="141"/>
    </location>
</feature>
<sequence>MASFCSIFLAMFTVFMAYFSSPALTSQIHVQFSTISAAPAFLHDAPSFSPPTLSPDIEPLFPTPGVGAPSPTESSIPTIPSNPSPPNPDDMLAPGPAGSSISPSGSLPAYSSVSLTSSGPLNLAVFLGLLVFCLVQPSGIM</sequence>
<feature type="compositionally biased region" description="Low complexity" evidence="1">
    <location>
        <begin position="92"/>
        <end position="105"/>
    </location>
</feature>
<dbReference type="OMA" id="IHAVQYS"/>
<feature type="region of interest" description="Disordered" evidence="1">
    <location>
        <begin position="49"/>
        <end position="105"/>
    </location>
</feature>
<feature type="compositionally biased region" description="Low complexity" evidence="1">
    <location>
        <begin position="69"/>
        <end position="79"/>
    </location>
</feature>
<evidence type="ECO:0000313" key="4">
    <source>
        <dbReference type="Proteomes" id="UP000006729"/>
    </source>
</evidence>
<keyword evidence="2" id="KW-0732">Signal</keyword>
<evidence type="ECO:0000313" key="3">
    <source>
        <dbReference type="EMBL" id="PNT50830.1"/>
    </source>
</evidence>
<gene>
    <name evidence="3" type="ORF">POPTR_002G207500</name>
</gene>
<dbReference type="AlphaFoldDB" id="A0A2K2BM26"/>
<dbReference type="Proteomes" id="UP000006729">
    <property type="component" value="Chromosome 2"/>
</dbReference>
<dbReference type="InterPro" id="IPR039346">
    <property type="entry name" value="AGP25/26"/>
</dbReference>
<dbReference type="Gramene" id="Potri.002G207500.1.v4.1">
    <property type="protein sequence ID" value="Potri.002G207500.1.v4.1"/>
    <property type="gene ID" value="Potri.002G207500.v4.1"/>
</dbReference>
<dbReference type="ExpressionAtlas" id="A0A2K2BM26">
    <property type="expression patterns" value="differential"/>
</dbReference>
<dbReference type="PANTHER" id="PTHR35725:SF4">
    <property type="entry name" value="CLASSICAL ARABINOGALACTAN PROTEIN 26"/>
    <property type="match status" value="1"/>
</dbReference>
<evidence type="ECO:0000256" key="1">
    <source>
        <dbReference type="SAM" id="MobiDB-lite"/>
    </source>
</evidence>
<proteinExistence type="predicted"/>
<dbReference type="InParanoid" id="A0A2K2BM26"/>
<dbReference type="EMBL" id="CM009291">
    <property type="protein sequence ID" value="PNT50830.1"/>
    <property type="molecule type" value="Genomic_DNA"/>
</dbReference>
<evidence type="ECO:0000256" key="2">
    <source>
        <dbReference type="SAM" id="SignalP"/>
    </source>
</evidence>
<dbReference type="OrthoDB" id="852165at2759"/>
<feature type="signal peptide" evidence="2">
    <location>
        <begin position="1"/>
        <end position="25"/>
    </location>
</feature>
<keyword evidence="4" id="KW-1185">Reference proteome</keyword>
<dbReference type="PANTHER" id="PTHR35725">
    <property type="entry name" value="CLASSICAL ARABINOGALACTAN PROTEIN 26"/>
    <property type="match status" value="1"/>
</dbReference>
<dbReference type="FunCoup" id="A0A2K2BM26">
    <property type="interactions" value="11"/>
</dbReference>